<dbReference type="InterPro" id="IPR058934">
    <property type="entry name" value="YMC020W-like"/>
</dbReference>
<dbReference type="InterPro" id="IPR058933">
    <property type="entry name" value="YMC020W-like_ab_hydrolase"/>
</dbReference>
<gene>
    <name evidence="2" type="ORF">AGERDE_LOCUS4529</name>
</gene>
<dbReference type="PANTHER" id="PTHR47349:SF1">
    <property type="entry name" value="AER328WP"/>
    <property type="match status" value="1"/>
</dbReference>
<dbReference type="Proteomes" id="UP000789831">
    <property type="component" value="Unassembled WGS sequence"/>
</dbReference>
<evidence type="ECO:0000313" key="3">
    <source>
        <dbReference type="Proteomes" id="UP000789831"/>
    </source>
</evidence>
<protein>
    <submittedName>
        <fullName evidence="2">4057_t:CDS:1</fullName>
    </submittedName>
</protein>
<sequence>MILPKYENTYSTSQSTNKMFLNQLEKIVDSTTQFLNKHQQVTILGVHGWLPEIAQGIWPIPSQILVDKMELAVRRYLNLGKDEGNITGIRLTGHGIVEDRAEMFLQRIQNDRSYVDKVSNANVIFIVGHSQGVPTSVLLLSRLIETGLVNPKKQHVALLLLAGISEGPTSRFEIGDTIGKIVGDKATSELFDFQISTNAIAKKYRAATQTALKLGVKILYFASGNDEVVPLHSALFSSVKHPSILRGIYVADEVYQDKRFIVDLVRLLIRIKNHGYSDQGLLNHISDALIGYLKDGGHNHISTEDETYMSAVKHLYESKTYEGVESTFAEFDYSKPLHLGRSYIPWGMRGLLSDEDLFKSEKIGPDVISLRKSFMTWDPRVGDIVAAELKLLLIPFGDTNEDQYIYTHHIDTVSDNVHAKL</sequence>
<feature type="domain" description="YMC020W-like alpha/beta hydrolase" evidence="1">
    <location>
        <begin position="4"/>
        <end position="354"/>
    </location>
</feature>
<name>A0A9N9F2X0_9GLOM</name>
<dbReference type="AlphaFoldDB" id="A0A9N9F2X0"/>
<comment type="caution">
    <text evidence="2">The sequence shown here is derived from an EMBL/GenBank/DDBJ whole genome shotgun (WGS) entry which is preliminary data.</text>
</comment>
<dbReference type="SUPFAM" id="SSF53474">
    <property type="entry name" value="alpha/beta-Hydrolases"/>
    <property type="match status" value="1"/>
</dbReference>
<proteinExistence type="predicted"/>
<keyword evidence="3" id="KW-1185">Reference proteome</keyword>
<organism evidence="2 3">
    <name type="scientific">Ambispora gerdemannii</name>
    <dbReference type="NCBI Taxonomy" id="144530"/>
    <lineage>
        <taxon>Eukaryota</taxon>
        <taxon>Fungi</taxon>
        <taxon>Fungi incertae sedis</taxon>
        <taxon>Mucoromycota</taxon>
        <taxon>Glomeromycotina</taxon>
        <taxon>Glomeromycetes</taxon>
        <taxon>Archaeosporales</taxon>
        <taxon>Ambisporaceae</taxon>
        <taxon>Ambispora</taxon>
    </lineage>
</organism>
<accession>A0A9N9F2X0</accession>
<dbReference type="EMBL" id="CAJVPL010000529">
    <property type="protein sequence ID" value="CAG8506710.1"/>
    <property type="molecule type" value="Genomic_DNA"/>
</dbReference>
<reference evidence="2" key="1">
    <citation type="submission" date="2021-06" db="EMBL/GenBank/DDBJ databases">
        <authorList>
            <person name="Kallberg Y."/>
            <person name="Tangrot J."/>
            <person name="Rosling A."/>
        </authorList>
    </citation>
    <scope>NUCLEOTIDE SEQUENCE</scope>
    <source>
        <strain evidence="2">MT106</strain>
    </source>
</reference>
<dbReference type="Pfam" id="PF26147">
    <property type="entry name" value="AB_HYDROLASE_YMC0-YMC35"/>
    <property type="match status" value="1"/>
</dbReference>
<evidence type="ECO:0000313" key="2">
    <source>
        <dbReference type="EMBL" id="CAG8506710.1"/>
    </source>
</evidence>
<dbReference type="PANTHER" id="PTHR47349">
    <property type="entry name" value="CHROMOSOME 8, WHOLE GENOME SHOTGUN SEQUENCE"/>
    <property type="match status" value="1"/>
</dbReference>
<evidence type="ECO:0000259" key="1">
    <source>
        <dbReference type="Pfam" id="PF26147"/>
    </source>
</evidence>
<dbReference type="InterPro" id="IPR029058">
    <property type="entry name" value="AB_hydrolase_fold"/>
</dbReference>
<dbReference type="OrthoDB" id="5598028at2759"/>